<accession>A0A2P2BS42</accession>
<protein>
    <submittedName>
        <fullName evidence="2">Uncharacterized protein</fullName>
    </submittedName>
</protein>
<organism evidence="2 3">
    <name type="scientific">Romboutsia hominis</name>
    <dbReference type="NCBI Taxonomy" id="1507512"/>
    <lineage>
        <taxon>Bacteria</taxon>
        <taxon>Bacillati</taxon>
        <taxon>Bacillota</taxon>
        <taxon>Clostridia</taxon>
        <taxon>Peptostreptococcales</taxon>
        <taxon>Peptostreptococcaceae</taxon>
        <taxon>Romboutsia</taxon>
    </lineage>
</organism>
<name>A0A2P2BS42_9FIRM</name>
<evidence type="ECO:0000313" key="2">
    <source>
        <dbReference type="EMBL" id="CEI73132.1"/>
    </source>
</evidence>
<reference evidence="2 3" key="1">
    <citation type="submission" date="2014-09" db="EMBL/GenBank/DDBJ databases">
        <authorList>
            <person name="Hornung B.V."/>
        </authorList>
    </citation>
    <scope>NUCLEOTIDE SEQUENCE [LARGE SCALE GENOMIC DNA]</scope>
    <source>
        <strain evidence="2 3">FRIFI</strain>
    </source>
</reference>
<feature type="transmembrane region" description="Helical" evidence="1">
    <location>
        <begin position="181"/>
        <end position="198"/>
    </location>
</feature>
<evidence type="ECO:0000256" key="1">
    <source>
        <dbReference type="SAM" id="Phobius"/>
    </source>
</evidence>
<sequence length="199" mass="23750">MNEYIGIIIRNQNDKFLLCDGSFYIKTKLDSNRDIKNIIKTEIYNVLEKDIFKIRKIFEEKIIHIYEEITLYLVDVGVYTNDYDFMSIDKIVSEIINFDDKNFFNEYILKPEEYSNILSTTFTLLMLVITVNIFHLPQFIHNISSYTLSGFSLIFIYSIFNKYLKPKLIKYLSYFKFNVKIANYITSLLLVIYCIITLF</sequence>
<gene>
    <name evidence="2" type="ORF">FRIFI_1599</name>
</gene>
<keyword evidence="1" id="KW-0812">Transmembrane</keyword>
<keyword evidence="1" id="KW-1133">Transmembrane helix</keyword>
<keyword evidence="3" id="KW-1185">Reference proteome</keyword>
<dbReference type="EMBL" id="LN650648">
    <property type="protein sequence ID" value="CEI73132.1"/>
    <property type="molecule type" value="Genomic_DNA"/>
</dbReference>
<dbReference type="Proteomes" id="UP000245695">
    <property type="component" value="Chromosome 1"/>
</dbReference>
<dbReference type="AlphaFoldDB" id="A0A2P2BS42"/>
<feature type="transmembrane region" description="Helical" evidence="1">
    <location>
        <begin position="117"/>
        <end position="137"/>
    </location>
</feature>
<feature type="transmembrane region" description="Helical" evidence="1">
    <location>
        <begin position="143"/>
        <end position="160"/>
    </location>
</feature>
<dbReference type="KEGG" id="rhom:FRIFI_1599"/>
<proteinExistence type="predicted"/>
<evidence type="ECO:0000313" key="3">
    <source>
        <dbReference type="Proteomes" id="UP000245695"/>
    </source>
</evidence>
<keyword evidence="1" id="KW-0472">Membrane</keyword>
<dbReference type="RefSeq" id="WP_166505550.1">
    <property type="nucleotide sequence ID" value="NZ_JAKNTL010000007.1"/>
</dbReference>